<evidence type="ECO:0000313" key="7">
    <source>
        <dbReference type="EMBL" id="MBD1601724.1"/>
    </source>
</evidence>
<name>A0ABR7Z8D4_9PSED</name>
<comment type="subcellular location">
    <subcellularLocation>
        <location evidence="6">Cell membrane</location>
        <topology evidence="6">Multi-pass membrane protein</topology>
    </subcellularLocation>
    <subcellularLocation>
        <location evidence="1">Membrane</location>
        <topology evidence="1">Multi-pass membrane protein</topology>
    </subcellularLocation>
</comment>
<dbReference type="EMBL" id="JAAOCA010000040">
    <property type="protein sequence ID" value="MBD1601724.1"/>
    <property type="molecule type" value="Genomic_DNA"/>
</dbReference>
<evidence type="ECO:0000256" key="5">
    <source>
        <dbReference type="ARBA" id="ARBA00023136"/>
    </source>
</evidence>
<feature type="transmembrane region" description="Helical" evidence="6">
    <location>
        <begin position="220"/>
        <end position="239"/>
    </location>
</feature>
<keyword evidence="8" id="KW-1185">Reference proteome</keyword>
<sequence length="269" mass="26538">MAKADAGVTAVVLGALVGAVLALTGAGGGIFAVPLLILVLGLPVNQAAPVALLAVGFGAAVGALLGLRDGTVRYRAAGWVAAMGLLVAPAGLWLGQRLPHTPLAVGFAAVLLLSSLRQWRGGCRGPSPAVALMPCVLNPAVGRLRWTLPCARALAITGALAGALSGLLGVGGGFVIVPALRRCSDLPMASIVATSMAVIALVSAGAVGSALWWGVLRLDVGLPFAAGAAIGVLLGRRLLKRLAGPSLQKAFAVAGALAAAALLYATLGH</sequence>
<gene>
    <name evidence="7" type="ORF">HAQ05_23895</name>
</gene>
<evidence type="ECO:0000256" key="2">
    <source>
        <dbReference type="ARBA" id="ARBA00009142"/>
    </source>
</evidence>
<keyword evidence="3 6" id="KW-0812">Transmembrane</keyword>
<evidence type="ECO:0000256" key="6">
    <source>
        <dbReference type="RuleBase" id="RU363041"/>
    </source>
</evidence>
<evidence type="ECO:0000256" key="1">
    <source>
        <dbReference type="ARBA" id="ARBA00004141"/>
    </source>
</evidence>
<dbReference type="Proteomes" id="UP000805841">
    <property type="component" value="Unassembled WGS sequence"/>
</dbReference>
<keyword evidence="6" id="KW-1003">Cell membrane</keyword>
<dbReference type="PANTHER" id="PTHR43701">
    <property type="entry name" value="MEMBRANE TRANSPORTER PROTEIN MJ0441-RELATED"/>
    <property type="match status" value="1"/>
</dbReference>
<dbReference type="Pfam" id="PF01925">
    <property type="entry name" value="TauE"/>
    <property type="match status" value="1"/>
</dbReference>
<feature type="transmembrane region" description="Helical" evidence="6">
    <location>
        <begin position="251"/>
        <end position="267"/>
    </location>
</feature>
<keyword evidence="5 6" id="KW-0472">Membrane</keyword>
<proteinExistence type="inferred from homology"/>
<feature type="transmembrane region" description="Helical" evidence="6">
    <location>
        <begin position="189"/>
        <end position="214"/>
    </location>
</feature>
<dbReference type="PANTHER" id="PTHR43701:SF2">
    <property type="entry name" value="MEMBRANE TRANSPORTER PROTEIN YJNA-RELATED"/>
    <property type="match status" value="1"/>
</dbReference>
<organism evidence="7 8">
    <name type="scientific">Pseudomonas typographi</name>
    <dbReference type="NCBI Taxonomy" id="2715964"/>
    <lineage>
        <taxon>Bacteria</taxon>
        <taxon>Pseudomonadati</taxon>
        <taxon>Pseudomonadota</taxon>
        <taxon>Gammaproteobacteria</taxon>
        <taxon>Pseudomonadales</taxon>
        <taxon>Pseudomonadaceae</taxon>
        <taxon>Pseudomonas</taxon>
    </lineage>
</organism>
<feature type="transmembrane region" description="Helical" evidence="6">
    <location>
        <begin position="74"/>
        <end position="94"/>
    </location>
</feature>
<reference evidence="7 8" key="1">
    <citation type="journal article" date="2020" name="Insects">
        <title>Bacteria Belonging to Pseudomonas typographi sp. nov. from the Bark Beetle Ips typographus Have Genomic Potential to Aid in the Host Ecology.</title>
        <authorList>
            <person name="Peral-Aranega E."/>
            <person name="Saati-Santamaria Z."/>
            <person name="Kolarik M."/>
            <person name="Rivas R."/>
            <person name="Garcia-Fraile P."/>
        </authorList>
    </citation>
    <scope>NUCLEOTIDE SEQUENCE [LARGE SCALE GENOMIC DNA]</scope>
    <source>
        <strain evidence="7 8">CA3A</strain>
    </source>
</reference>
<feature type="transmembrane region" description="Helical" evidence="6">
    <location>
        <begin position="12"/>
        <end position="41"/>
    </location>
</feature>
<keyword evidence="4 6" id="KW-1133">Transmembrane helix</keyword>
<comment type="similarity">
    <text evidence="2 6">Belongs to the 4-toluene sulfonate uptake permease (TSUP) (TC 2.A.102) family.</text>
</comment>
<evidence type="ECO:0000313" key="8">
    <source>
        <dbReference type="Proteomes" id="UP000805841"/>
    </source>
</evidence>
<accession>A0ABR7Z8D4</accession>
<feature type="transmembrane region" description="Helical" evidence="6">
    <location>
        <begin position="154"/>
        <end position="177"/>
    </location>
</feature>
<evidence type="ECO:0000256" key="3">
    <source>
        <dbReference type="ARBA" id="ARBA00022692"/>
    </source>
</evidence>
<dbReference type="RefSeq" id="WP_190425515.1">
    <property type="nucleotide sequence ID" value="NZ_JAAOCA010000040.1"/>
</dbReference>
<comment type="caution">
    <text evidence="7">The sequence shown here is derived from an EMBL/GenBank/DDBJ whole genome shotgun (WGS) entry which is preliminary data.</text>
</comment>
<feature type="transmembrane region" description="Helical" evidence="6">
    <location>
        <begin position="47"/>
        <end position="67"/>
    </location>
</feature>
<evidence type="ECO:0000256" key="4">
    <source>
        <dbReference type="ARBA" id="ARBA00022989"/>
    </source>
</evidence>
<protein>
    <recommendedName>
        <fullName evidence="6">Probable membrane transporter protein</fullName>
    </recommendedName>
</protein>
<dbReference type="InterPro" id="IPR051598">
    <property type="entry name" value="TSUP/Inactive_protease-like"/>
</dbReference>
<dbReference type="InterPro" id="IPR002781">
    <property type="entry name" value="TM_pro_TauE-like"/>
</dbReference>